<dbReference type="Proteomes" id="UP000016568">
    <property type="component" value="Unassembled WGS sequence"/>
</dbReference>
<sequence length="271" mass="28379">MPASDASRMTGICLDHLSLCDISALDLIAVAARLDCEAVSLFVTPLPLGPYRDLVQDSAARREVVAALKDTGLGLGIIEPFMIDAAPDWAGLERTAALAAELGADINALAFDDQPARLRDAMARLAQIARAAGTRMTIEGFSLSTVRTPADALALAQSSGDDVGITVDTLHVMRTGGSWADVAALPPERVFHVQLCDGTREPPADLATEAVAGRLPPGQGEFALEALLPLLPAQARIAAEAPFRAPEGLSPLERGRIIVDATRALFARAST</sequence>
<dbReference type="Pfam" id="PF01261">
    <property type="entry name" value="AP_endonuc_2"/>
    <property type="match status" value="1"/>
</dbReference>
<dbReference type="EMBL" id="BASZ01000005">
    <property type="protein sequence ID" value="GAD49522.1"/>
    <property type="molecule type" value="Genomic_DNA"/>
</dbReference>
<dbReference type="KEGG" id="ntd:EGO55_13475"/>
<accession>U2YM45</accession>
<dbReference type="RefSeq" id="WP_021690428.1">
    <property type="nucleotide sequence ID" value="NZ_BASZ01000005.1"/>
</dbReference>
<evidence type="ECO:0000313" key="2">
    <source>
        <dbReference type="EMBL" id="GAD49522.1"/>
    </source>
</evidence>
<dbReference type="OrthoDB" id="7507692at2"/>
<feature type="domain" description="Xylose isomerase-like TIM barrel" evidence="1">
    <location>
        <begin position="29"/>
        <end position="231"/>
    </location>
</feature>
<dbReference type="InterPro" id="IPR036237">
    <property type="entry name" value="Xyl_isomerase-like_sf"/>
</dbReference>
<dbReference type="Gene3D" id="3.20.20.150">
    <property type="entry name" value="Divalent-metal-dependent TIM barrel enzymes"/>
    <property type="match status" value="1"/>
</dbReference>
<dbReference type="eggNOG" id="COG1082">
    <property type="taxonomic scope" value="Bacteria"/>
</dbReference>
<evidence type="ECO:0000313" key="3">
    <source>
        <dbReference type="Proteomes" id="UP000016568"/>
    </source>
</evidence>
<keyword evidence="3" id="KW-1185">Reference proteome</keyword>
<dbReference type="AlphaFoldDB" id="U2YM45"/>
<name>U2YM45_9SPHN</name>
<gene>
    <name evidence="2" type="ORF">NT2_05_04430</name>
</gene>
<dbReference type="PANTHER" id="PTHR12110">
    <property type="entry name" value="HYDROXYPYRUVATE ISOMERASE"/>
    <property type="match status" value="1"/>
</dbReference>
<dbReference type="PANTHER" id="PTHR12110:SF48">
    <property type="entry name" value="BLL3656 PROTEIN"/>
    <property type="match status" value="1"/>
</dbReference>
<dbReference type="InterPro" id="IPR050312">
    <property type="entry name" value="IolE/XylAMocC-like"/>
</dbReference>
<comment type="caution">
    <text evidence="2">The sequence shown here is derived from an EMBL/GenBank/DDBJ whole genome shotgun (WGS) entry which is preliminary data.</text>
</comment>
<proteinExistence type="predicted"/>
<protein>
    <recommendedName>
        <fullName evidence="1">Xylose isomerase-like TIM barrel domain-containing protein</fullName>
    </recommendedName>
</protein>
<dbReference type="InterPro" id="IPR013022">
    <property type="entry name" value="Xyl_isomerase-like_TIM-brl"/>
</dbReference>
<dbReference type="SUPFAM" id="SSF51658">
    <property type="entry name" value="Xylose isomerase-like"/>
    <property type="match status" value="1"/>
</dbReference>
<evidence type="ECO:0000259" key="1">
    <source>
        <dbReference type="Pfam" id="PF01261"/>
    </source>
</evidence>
<reference evidence="2 3" key="1">
    <citation type="submission" date="2013-09" db="EMBL/GenBank/DDBJ databases">
        <title>Whole genome shotgun sequence of Novosphingobium tardaugens NBRC 16725.</title>
        <authorList>
            <person name="Isaki S."/>
            <person name="Hosoyama A."/>
            <person name="Tsuchikane K."/>
            <person name="Katsumata H."/>
            <person name="Ando Y."/>
            <person name="Yamazaki S."/>
            <person name="Fujita N."/>
        </authorList>
    </citation>
    <scope>NUCLEOTIDE SEQUENCE [LARGE SCALE GENOMIC DNA]</scope>
    <source>
        <strain evidence="2 3">NBRC 16725</strain>
    </source>
</reference>
<organism evidence="2 3">
    <name type="scientific">Caenibius tardaugens NBRC 16725</name>
    <dbReference type="NCBI Taxonomy" id="1219035"/>
    <lineage>
        <taxon>Bacteria</taxon>
        <taxon>Pseudomonadati</taxon>
        <taxon>Pseudomonadota</taxon>
        <taxon>Alphaproteobacteria</taxon>
        <taxon>Sphingomonadales</taxon>
        <taxon>Erythrobacteraceae</taxon>
        <taxon>Caenibius</taxon>
    </lineage>
</organism>